<dbReference type="SUPFAM" id="SSF53335">
    <property type="entry name" value="S-adenosyl-L-methionine-dependent methyltransferases"/>
    <property type="match status" value="1"/>
</dbReference>
<keyword evidence="3" id="KW-0949">S-adenosyl-L-methionine</keyword>
<evidence type="ECO:0000256" key="2">
    <source>
        <dbReference type="ARBA" id="ARBA00022679"/>
    </source>
</evidence>
<keyword evidence="1 4" id="KW-0489">Methyltransferase</keyword>
<dbReference type="Gene3D" id="3.40.50.150">
    <property type="entry name" value="Vaccinia Virus protein VP39"/>
    <property type="match status" value="1"/>
</dbReference>
<name>A0ABV7FWZ7_9PROT</name>
<gene>
    <name evidence="4" type="ORF">ACFOD4_01840</name>
</gene>
<evidence type="ECO:0000313" key="5">
    <source>
        <dbReference type="Proteomes" id="UP001595593"/>
    </source>
</evidence>
<dbReference type="Proteomes" id="UP001595593">
    <property type="component" value="Unassembled WGS sequence"/>
</dbReference>
<dbReference type="PANTHER" id="PTHR43464">
    <property type="entry name" value="METHYLTRANSFERASE"/>
    <property type="match status" value="1"/>
</dbReference>
<protein>
    <submittedName>
        <fullName evidence="4">SAM-dependent methyltransferase</fullName>
    </submittedName>
</protein>
<evidence type="ECO:0000313" key="4">
    <source>
        <dbReference type="EMBL" id="MFC3123788.1"/>
    </source>
</evidence>
<sequence length="210" mass="22822">MKDDPSLPNDYFDALYAASDDPWRFETSDYEQAKYHATLAALPRRRYGRIFEAGCSIGVLTALLASRCDSLLAMDAAAAPLRLARQRLAGNPSVCFRQGRIPENWPDGSFDLVLISELLYYLSPCDVGTVARRAAACLQPGGDVALVHWRPLAEPPFPLTGDAATAAFLAAAPMLLPIHASANAQYRIDILRRPGRACPSKVQPESHGTP</sequence>
<evidence type="ECO:0000256" key="3">
    <source>
        <dbReference type="ARBA" id="ARBA00022691"/>
    </source>
</evidence>
<dbReference type="GO" id="GO:0008168">
    <property type="term" value="F:methyltransferase activity"/>
    <property type="evidence" value="ECO:0007669"/>
    <property type="project" value="UniProtKB-KW"/>
</dbReference>
<keyword evidence="2" id="KW-0808">Transferase</keyword>
<dbReference type="Pfam" id="PF05401">
    <property type="entry name" value="NodS"/>
    <property type="match status" value="1"/>
</dbReference>
<organism evidence="4 5">
    <name type="scientific">Teichococcus globiformis</name>
    <dbReference type="NCBI Taxonomy" id="2307229"/>
    <lineage>
        <taxon>Bacteria</taxon>
        <taxon>Pseudomonadati</taxon>
        <taxon>Pseudomonadota</taxon>
        <taxon>Alphaproteobacteria</taxon>
        <taxon>Acetobacterales</taxon>
        <taxon>Roseomonadaceae</taxon>
        <taxon>Roseomonas</taxon>
    </lineage>
</organism>
<dbReference type="GO" id="GO:0032259">
    <property type="term" value="P:methylation"/>
    <property type="evidence" value="ECO:0007669"/>
    <property type="project" value="UniProtKB-KW"/>
</dbReference>
<proteinExistence type="predicted"/>
<dbReference type="InterPro" id="IPR029063">
    <property type="entry name" value="SAM-dependent_MTases_sf"/>
</dbReference>
<dbReference type="RefSeq" id="WP_379593021.1">
    <property type="nucleotide sequence ID" value="NZ_JBHRTN010000004.1"/>
</dbReference>
<comment type="caution">
    <text evidence="4">The sequence shown here is derived from an EMBL/GenBank/DDBJ whole genome shotgun (WGS) entry which is preliminary data.</text>
</comment>
<dbReference type="InterPro" id="IPR008715">
    <property type="entry name" value="SAM-MeTfrase_NodS-like"/>
</dbReference>
<dbReference type="CDD" id="cd02440">
    <property type="entry name" value="AdoMet_MTases"/>
    <property type="match status" value="1"/>
</dbReference>
<dbReference type="EMBL" id="JBHRTN010000004">
    <property type="protein sequence ID" value="MFC3123788.1"/>
    <property type="molecule type" value="Genomic_DNA"/>
</dbReference>
<reference evidence="5" key="1">
    <citation type="journal article" date="2019" name="Int. J. Syst. Evol. Microbiol.">
        <title>The Global Catalogue of Microorganisms (GCM) 10K type strain sequencing project: providing services to taxonomists for standard genome sequencing and annotation.</title>
        <authorList>
            <consortium name="The Broad Institute Genomics Platform"/>
            <consortium name="The Broad Institute Genome Sequencing Center for Infectious Disease"/>
            <person name="Wu L."/>
            <person name="Ma J."/>
        </authorList>
    </citation>
    <scope>NUCLEOTIDE SEQUENCE [LARGE SCALE GENOMIC DNA]</scope>
    <source>
        <strain evidence="5">KCTC 52094</strain>
    </source>
</reference>
<dbReference type="PANTHER" id="PTHR43464:SF19">
    <property type="entry name" value="UBIQUINONE BIOSYNTHESIS O-METHYLTRANSFERASE, MITOCHONDRIAL"/>
    <property type="match status" value="1"/>
</dbReference>
<keyword evidence="5" id="KW-1185">Reference proteome</keyword>
<accession>A0ABV7FWZ7</accession>
<evidence type="ECO:0000256" key="1">
    <source>
        <dbReference type="ARBA" id="ARBA00022603"/>
    </source>
</evidence>